<feature type="compositionally biased region" description="Polar residues" evidence="5">
    <location>
        <begin position="28"/>
        <end position="39"/>
    </location>
</feature>
<evidence type="ECO:0000259" key="6">
    <source>
        <dbReference type="PROSITE" id="PS51935"/>
    </source>
</evidence>
<keyword evidence="8" id="KW-1185">Reference proteome</keyword>
<comment type="caution">
    <text evidence="7">The sequence shown here is derived from an EMBL/GenBank/DDBJ whole genome shotgun (WGS) entry which is preliminary data.</text>
</comment>
<reference evidence="7" key="1">
    <citation type="journal article" date="2014" name="Int. J. Syst. Evol. Microbiol.">
        <title>Complete genome sequence of Corynebacterium casei LMG S-19264T (=DSM 44701T), isolated from a smear-ripened cheese.</title>
        <authorList>
            <consortium name="US DOE Joint Genome Institute (JGI-PGF)"/>
            <person name="Walter F."/>
            <person name="Albersmeier A."/>
            <person name="Kalinowski J."/>
            <person name="Ruckert C."/>
        </authorList>
    </citation>
    <scope>NUCLEOTIDE SEQUENCE</scope>
    <source>
        <strain evidence="7">KCTC 32182</strain>
    </source>
</reference>
<dbReference type="Proteomes" id="UP000645257">
    <property type="component" value="Unassembled WGS sequence"/>
</dbReference>
<evidence type="ECO:0000256" key="1">
    <source>
        <dbReference type="ARBA" id="ARBA00007074"/>
    </source>
</evidence>
<dbReference type="PANTHER" id="PTHR47053:SF1">
    <property type="entry name" value="MUREIN DD-ENDOPEPTIDASE MEPH-RELATED"/>
    <property type="match status" value="1"/>
</dbReference>
<evidence type="ECO:0000256" key="5">
    <source>
        <dbReference type="SAM" id="MobiDB-lite"/>
    </source>
</evidence>
<feature type="region of interest" description="Disordered" evidence="5">
    <location>
        <begin position="207"/>
        <end position="267"/>
    </location>
</feature>
<keyword evidence="4" id="KW-0788">Thiol protease</keyword>
<feature type="compositionally biased region" description="Basic and acidic residues" evidence="5">
    <location>
        <begin position="16"/>
        <end position="26"/>
    </location>
</feature>
<dbReference type="AlphaFoldDB" id="A0A918UC68"/>
<sequence length="267" mass="27898">MAMVLAGFMTFCHAAPDKSQKEDRPAAESSQDDPISKLTSPGEDAVGDLLLQAVSLLGVAYKFGGSSPTTGLDCSGFIQYVFQKSLKVNLPRTSAEMARTGRAVDKGELAPGDLVFFNTRGFANSHVGIYMGNGKFIHAPRTGKNIEVANINQSYWVGRYNGARRVARGVGQAEPVEIRVRNAEAAPAGKAPATAAAAPVIKCAKGARGRKCRQEAARTAKAAAAEKPAKGKSAKAGNTDKPGKDKSAKPGKSAASPGKKGKKAKKR</sequence>
<evidence type="ECO:0000256" key="4">
    <source>
        <dbReference type="ARBA" id="ARBA00022807"/>
    </source>
</evidence>
<feature type="domain" description="NlpC/P60" evidence="6">
    <location>
        <begin position="43"/>
        <end position="167"/>
    </location>
</feature>
<gene>
    <name evidence="7" type="ORF">GCM10011289_34640</name>
</gene>
<dbReference type="PROSITE" id="PS51935">
    <property type="entry name" value="NLPC_P60"/>
    <property type="match status" value="1"/>
</dbReference>
<dbReference type="PANTHER" id="PTHR47053">
    <property type="entry name" value="MUREIN DD-ENDOPEPTIDASE MEPH-RELATED"/>
    <property type="match status" value="1"/>
</dbReference>
<dbReference type="InterPro" id="IPR051202">
    <property type="entry name" value="Peptidase_C40"/>
</dbReference>
<dbReference type="InterPro" id="IPR038765">
    <property type="entry name" value="Papain-like_cys_pep_sf"/>
</dbReference>
<dbReference type="InterPro" id="IPR000064">
    <property type="entry name" value="NLP_P60_dom"/>
</dbReference>
<keyword evidence="3" id="KW-0378">Hydrolase</keyword>
<proteinExistence type="inferred from homology"/>
<comment type="similarity">
    <text evidence="1">Belongs to the peptidase C40 family.</text>
</comment>
<evidence type="ECO:0000313" key="8">
    <source>
        <dbReference type="Proteomes" id="UP000645257"/>
    </source>
</evidence>
<evidence type="ECO:0000256" key="3">
    <source>
        <dbReference type="ARBA" id="ARBA00022801"/>
    </source>
</evidence>
<reference evidence="7" key="2">
    <citation type="submission" date="2020-09" db="EMBL/GenBank/DDBJ databases">
        <authorList>
            <person name="Sun Q."/>
            <person name="Kim S."/>
        </authorList>
    </citation>
    <scope>NUCLEOTIDE SEQUENCE</scope>
    <source>
        <strain evidence="7">KCTC 32182</strain>
    </source>
</reference>
<organism evidence="7 8">
    <name type="scientific">Paludibacterium paludis</name>
    <dbReference type="NCBI Taxonomy" id="1225769"/>
    <lineage>
        <taxon>Bacteria</taxon>
        <taxon>Pseudomonadati</taxon>
        <taxon>Pseudomonadota</taxon>
        <taxon>Betaproteobacteria</taxon>
        <taxon>Neisseriales</taxon>
        <taxon>Chromobacteriaceae</taxon>
        <taxon>Paludibacterium</taxon>
    </lineage>
</organism>
<evidence type="ECO:0000256" key="2">
    <source>
        <dbReference type="ARBA" id="ARBA00022670"/>
    </source>
</evidence>
<dbReference type="SUPFAM" id="SSF54001">
    <property type="entry name" value="Cysteine proteinases"/>
    <property type="match status" value="1"/>
</dbReference>
<dbReference type="GO" id="GO:0008234">
    <property type="term" value="F:cysteine-type peptidase activity"/>
    <property type="evidence" value="ECO:0007669"/>
    <property type="project" value="UniProtKB-KW"/>
</dbReference>
<protein>
    <recommendedName>
        <fullName evidence="6">NlpC/P60 domain-containing protein</fullName>
    </recommendedName>
</protein>
<name>A0A918UC68_9NEIS</name>
<evidence type="ECO:0000313" key="7">
    <source>
        <dbReference type="EMBL" id="GGY28452.1"/>
    </source>
</evidence>
<dbReference type="Pfam" id="PF00877">
    <property type="entry name" value="NLPC_P60"/>
    <property type="match status" value="1"/>
</dbReference>
<keyword evidence="2" id="KW-0645">Protease</keyword>
<dbReference type="EMBL" id="BMYX01000026">
    <property type="protein sequence ID" value="GGY28452.1"/>
    <property type="molecule type" value="Genomic_DNA"/>
</dbReference>
<feature type="region of interest" description="Disordered" evidence="5">
    <location>
        <begin position="16"/>
        <end position="41"/>
    </location>
</feature>
<dbReference type="GO" id="GO:0006508">
    <property type="term" value="P:proteolysis"/>
    <property type="evidence" value="ECO:0007669"/>
    <property type="project" value="UniProtKB-KW"/>
</dbReference>
<dbReference type="Gene3D" id="3.90.1720.10">
    <property type="entry name" value="endopeptidase domain like (from Nostoc punctiforme)"/>
    <property type="match status" value="1"/>
</dbReference>
<accession>A0A918UC68</accession>